<dbReference type="InterPro" id="IPR011990">
    <property type="entry name" value="TPR-like_helical_dom_sf"/>
</dbReference>
<dbReference type="PANTHER" id="PTHR47938:SF35">
    <property type="entry name" value="PENTATRICOPEPTIDE REPEAT-CONTAINING PROTEIN 4, MITOCHONDRIAL-RELATED"/>
    <property type="match status" value="1"/>
</dbReference>
<evidence type="ECO:0008006" key="4">
    <source>
        <dbReference type="Google" id="ProtNLM"/>
    </source>
</evidence>
<reference evidence="2" key="1">
    <citation type="submission" date="2020-11" db="EMBL/GenBank/DDBJ databases">
        <authorList>
            <consortium name="DOE Joint Genome Institute"/>
            <person name="Ahrendt S."/>
            <person name="Riley R."/>
            <person name="Andreopoulos W."/>
            <person name="Labutti K."/>
            <person name="Pangilinan J."/>
            <person name="Ruiz-Duenas F.J."/>
            <person name="Barrasa J.M."/>
            <person name="Sanchez-Garcia M."/>
            <person name="Camarero S."/>
            <person name="Miyauchi S."/>
            <person name="Serrano A."/>
            <person name="Linde D."/>
            <person name="Babiker R."/>
            <person name="Drula E."/>
            <person name="Ayuso-Fernandez I."/>
            <person name="Pacheco R."/>
            <person name="Padilla G."/>
            <person name="Ferreira P."/>
            <person name="Barriuso J."/>
            <person name="Kellner H."/>
            <person name="Castanera R."/>
            <person name="Alfaro M."/>
            <person name="Ramirez L."/>
            <person name="Pisabarro A.G."/>
            <person name="Kuo A."/>
            <person name="Tritt A."/>
            <person name="Lipzen A."/>
            <person name="He G."/>
            <person name="Yan M."/>
            <person name="Ng V."/>
            <person name="Cullen D."/>
            <person name="Martin F."/>
            <person name="Rosso M.-N."/>
            <person name="Henrissat B."/>
            <person name="Hibbett D."/>
            <person name="Martinez A.T."/>
            <person name="Grigoriev I.V."/>
        </authorList>
    </citation>
    <scope>NUCLEOTIDE SEQUENCE</scope>
    <source>
        <strain evidence="2">MF-IS2</strain>
    </source>
</reference>
<proteinExistence type="predicted"/>
<protein>
    <recommendedName>
        <fullName evidence="4">Pentatricopeptide repeat protein</fullName>
    </recommendedName>
</protein>
<feature type="region of interest" description="Disordered" evidence="1">
    <location>
        <begin position="1"/>
        <end position="37"/>
    </location>
</feature>
<dbReference type="AlphaFoldDB" id="A0A9P6C3I1"/>
<dbReference type="EMBL" id="MU151098">
    <property type="protein sequence ID" value="KAF9450726.1"/>
    <property type="molecule type" value="Genomic_DNA"/>
</dbReference>
<feature type="compositionally biased region" description="Low complexity" evidence="1">
    <location>
        <begin position="515"/>
        <end position="536"/>
    </location>
</feature>
<dbReference type="OrthoDB" id="5588846at2759"/>
<dbReference type="Proteomes" id="UP000807342">
    <property type="component" value="Unassembled WGS sequence"/>
</dbReference>
<comment type="caution">
    <text evidence="2">The sequence shown here is derived from an EMBL/GenBank/DDBJ whole genome shotgun (WGS) entry which is preliminary data.</text>
</comment>
<dbReference type="GO" id="GO:0003729">
    <property type="term" value="F:mRNA binding"/>
    <property type="evidence" value="ECO:0007669"/>
    <property type="project" value="TreeGrafter"/>
</dbReference>
<sequence length="830" mass="92230">MHQAALAAAPPPPPPESEHFNSQSPTVGRGRRRRGHGAMGVRTALDDVEPGFELEKRVQALEVSATEEETSITPPFYSEGDLMFIYEDLLAIQVKAKQPEVDLKALEQTQAAEDALTVQGAEQRLLQAYPGVPLQAVHESLQPGISQDDLQPYQSALARAEAIVTQLEEMGGLTTKGSEGQAIAGPSRMSVPISVLTMKECEALVRICTKAQDGSSALLALEIMKRSGMPIPENAVTDALEILATAGDVQATETIIKTFITTPTERQRHLHVKAHLNAAPPFTIPTSALAILHSYEEKALFAPLQTYTRCITTLYSISSVARAQAWDLFTHMRYVAHPDPDIVLYTLMIRACASPLSGSRRSEPEKALDFWTEMTVDHKIEPTVAAYNAVILACARSGERVYVNEAYRLAKEMLDTHRDARGVSAFKPNRKTFCALLEGAKRVGDLGRARWILAEMVRATGEYEAGGAGDLNRPVDVSVDEEVMFHLFHAYAVYRPPFRREATVIVHEEGRESSNETAATSSSEERTTLPSSTTSPDNPPPESNGPTAPTLDTAPSFSHIPPQSHEEVIHEAAFLFRRILNDTGVLPLPHHHQHLSPHLLDKFSQVQLTSRLINAYVHVFFRHASLDVAQKLFWKVFDQLGVQRSARVYVQALEVCAHARKGRDRDVALGFAENLWKEWCVLEENGWDGKRVSARLIERAYVAKLRLHSVNDEVDGALQLVQSFVRRYPPSSVRTPSEKPQLRSTRTSLVGARPLVRLTTTVDVPDDGVPPLLTFGDLEVLHHRLVAFEMSEEIGYIKWVAKAYEWMLRVRRDEGFRARPVKPKSELVEQ</sequence>
<organism evidence="2 3">
    <name type="scientific">Macrolepiota fuliginosa MF-IS2</name>
    <dbReference type="NCBI Taxonomy" id="1400762"/>
    <lineage>
        <taxon>Eukaryota</taxon>
        <taxon>Fungi</taxon>
        <taxon>Dikarya</taxon>
        <taxon>Basidiomycota</taxon>
        <taxon>Agaricomycotina</taxon>
        <taxon>Agaricomycetes</taxon>
        <taxon>Agaricomycetidae</taxon>
        <taxon>Agaricales</taxon>
        <taxon>Agaricineae</taxon>
        <taxon>Agaricaceae</taxon>
        <taxon>Macrolepiota</taxon>
    </lineage>
</organism>
<name>A0A9P6C3I1_9AGAR</name>
<gene>
    <name evidence="2" type="ORF">P691DRAFT_809562</name>
</gene>
<evidence type="ECO:0000313" key="3">
    <source>
        <dbReference type="Proteomes" id="UP000807342"/>
    </source>
</evidence>
<evidence type="ECO:0000256" key="1">
    <source>
        <dbReference type="SAM" id="MobiDB-lite"/>
    </source>
</evidence>
<dbReference type="Gene3D" id="1.25.40.10">
    <property type="entry name" value="Tetratricopeptide repeat domain"/>
    <property type="match status" value="1"/>
</dbReference>
<feature type="region of interest" description="Disordered" evidence="1">
    <location>
        <begin position="507"/>
        <end position="562"/>
    </location>
</feature>
<keyword evidence="3" id="KW-1185">Reference proteome</keyword>
<evidence type="ECO:0000313" key="2">
    <source>
        <dbReference type="EMBL" id="KAF9450726.1"/>
    </source>
</evidence>
<dbReference type="PANTHER" id="PTHR47938">
    <property type="entry name" value="RESPIRATORY COMPLEX I CHAPERONE (CIA84), PUTATIVE (AFU_ORTHOLOGUE AFUA_2G06020)-RELATED"/>
    <property type="match status" value="1"/>
</dbReference>
<accession>A0A9P6C3I1</accession>